<organism evidence="3 4">
    <name type="scientific">Tanacetum coccineum</name>
    <dbReference type="NCBI Taxonomy" id="301880"/>
    <lineage>
        <taxon>Eukaryota</taxon>
        <taxon>Viridiplantae</taxon>
        <taxon>Streptophyta</taxon>
        <taxon>Embryophyta</taxon>
        <taxon>Tracheophyta</taxon>
        <taxon>Spermatophyta</taxon>
        <taxon>Magnoliopsida</taxon>
        <taxon>eudicotyledons</taxon>
        <taxon>Gunneridae</taxon>
        <taxon>Pentapetalae</taxon>
        <taxon>asterids</taxon>
        <taxon>campanulids</taxon>
        <taxon>Asterales</taxon>
        <taxon>Asteraceae</taxon>
        <taxon>Asteroideae</taxon>
        <taxon>Anthemideae</taxon>
        <taxon>Anthemidinae</taxon>
        <taxon>Tanacetum</taxon>
    </lineage>
</organism>
<keyword evidence="2" id="KW-1133">Transmembrane helix</keyword>
<feature type="compositionally biased region" description="Polar residues" evidence="1">
    <location>
        <begin position="1"/>
        <end position="15"/>
    </location>
</feature>
<proteinExistence type="predicted"/>
<name>A0ABQ4Y3G3_9ASTR</name>
<comment type="caution">
    <text evidence="3">The sequence shown here is derived from an EMBL/GenBank/DDBJ whole genome shotgun (WGS) entry which is preliminary data.</text>
</comment>
<keyword evidence="4" id="KW-1185">Reference proteome</keyword>
<evidence type="ECO:0000256" key="1">
    <source>
        <dbReference type="SAM" id="MobiDB-lite"/>
    </source>
</evidence>
<protein>
    <submittedName>
        <fullName evidence="3">Uncharacterized protein</fullName>
    </submittedName>
</protein>
<evidence type="ECO:0000313" key="3">
    <source>
        <dbReference type="EMBL" id="GJS71508.1"/>
    </source>
</evidence>
<reference evidence="3" key="1">
    <citation type="journal article" date="2022" name="Int. J. Mol. Sci.">
        <title>Draft Genome of Tanacetum Coccineum: Genomic Comparison of Closely Related Tanacetum-Family Plants.</title>
        <authorList>
            <person name="Yamashiro T."/>
            <person name="Shiraishi A."/>
            <person name="Nakayama K."/>
            <person name="Satake H."/>
        </authorList>
    </citation>
    <scope>NUCLEOTIDE SEQUENCE</scope>
</reference>
<sequence length="152" mass="17170">MNHNQDPPNNPSTLLTKPKTMNEENNELVVTGLSSDGNMLVMKTWFDGFMNAERFSDVKGFIYVEGYMYAEGFIDDECSMYVEGFLIKYLNVLAKRIGLMVFGGRSNGNKLVMNARIKSPLTQLKRAERCAFLLGSCVVLSSWFVVIILFCI</sequence>
<feature type="region of interest" description="Disordered" evidence="1">
    <location>
        <begin position="1"/>
        <end position="21"/>
    </location>
</feature>
<evidence type="ECO:0000256" key="2">
    <source>
        <dbReference type="SAM" id="Phobius"/>
    </source>
</evidence>
<accession>A0ABQ4Y3G3</accession>
<dbReference type="EMBL" id="BQNB010010011">
    <property type="protein sequence ID" value="GJS71508.1"/>
    <property type="molecule type" value="Genomic_DNA"/>
</dbReference>
<keyword evidence="2" id="KW-0472">Membrane</keyword>
<reference evidence="3" key="2">
    <citation type="submission" date="2022-01" db="EMBL/GenBank/DDBJ databases">
        <authorList>
            <person name="Yamashiro T."/>
            <person name="Shiraishi A."/>
            <person name="Satake H."/>
            <person name="Nakayama K."/>
        </authorList>
    </citation>
    <scope>NUCLEOTIDE SEQUENCE</scope>
</reference>
<evidence type="ECO:0000313" key="4">
    <source>
        <dbReference type="Proteomes" id="UP001151760"/>
    </source>
</evidence>
<feature type="transmembrane region" description="Helical" evidence="2">
    <location>
        <begin position="130"/>
        <end position="150"/>
    </location>
</feature>
<gene>
    <name evidence="3" type="ORF">Tco_0704349</name>
</gene>
<keyword evidence="2" id="KW-0812">Transmembrane</keyword>
<dbReference type="Proteomes" id="UP001151760">
    <property type="component" value="Unassembled WGS sequence"/>
</dbReference>